<proteinExistence type="predicted"/>
<comment type="caution">
    <text evidence="2">The sequence shown here is derived from an EMBL/GenBank/DDBJ whole genome shotgun (WGS) entry which is preliminary data.</text>
</comment>
<dbReference type="Proteomes" id="UP000249688">
    <property type="component" value="Unassembled WGS sequence"/>
</dbReference>
<evidence type="ECO:0000313" key="3">
    <source>
        <dbReference type="Proteomes" id="UP000249688"/>
    </source>
</evidence>
<dbReference type="InterPro" id="IPR007296">
    <property type="entry name" value="DUF403"/>
</dbReference>
<feature type="domain" description="DUF403" evidence="1">
    <location>
        <begin position="1"/>
        <end position="311"/>
    </location>
</feature>
<dbReference type="PANTHER" id="PTHR34595:SF7">
    <property type="entry name" value="SLL1039 PROTEIN"/>
    <property type="match status" value="1"/>
</dbReference>
<gene>
    <name evidence="2" type="ORF">C8P66_10292</name>
</gene>
<evidence type="ECO:0000259" key="1">
    <source>
        <dbReference type="Pfam" id="PF04168"/>
    </source>
</evidence>
<dbReference type="OrthoDB" id="9803532at2"/>
<dbReference type="InterPro" id="IPR051680">
    <property type="entry name" value="ATP-dep_Glu-Cys_Ligase-2"/>
</dbReference>
<evidence type="ECO:0000313" key="2">
    <source>
        <dbReference type="EMBL" id="PZW50404.1"/>
    </source>
</evidence>
<dbReference type="AlphaFoldDB" id="A0A2W7IT77"/>
<name>A0A2W7IT77_9PROT</name>
<organism evidence="2 3">
    <name type="scientific">Humitalea rosea</name>
    <dbReference type="NCBI Taxonomy" id="990373"/>
    <lineage>
        <taxon>Bacteria</taxon>
        <taxon>Pseudomonadati</taxon>
        <taxon>Pseudomonadota</taxon>
        <taxon>Alphaproteobacteria</taxon>
        <taxon>Acetobacterales</taxon>
        <taxon>Roseomonadaceae</taxon>
        <taxon>Humitalea</taxon>
    </lineage>
</organism>
<dbReference type="EMBL" id="QKYU01000002">
    <property type="protein sequence ID" value="PZW50404.1"/>
    <property type="molecule type" value="Genomic_DNA"/>
</dbReference>
<dbReference type="RefSeq" id="WP_111396558.1">
    <property type="nucleotide sequence ID" value="NZ_QKYU01000002.1"/>
</dbReference>
<keyword evidence="3" id="KW-1185">Reference proteome</keyword>
<dbReference type="PANTHER" id="PTHR34595">
    <property type="entry name" value="BLR5612 PROTEIN"/>
    <property type="match status" value="1"/>
</dbReference>
<dbReference type="Pfam" id="PF04168">
    <property type="entry name" value="Alpha-E"/>
    <property type="match status" value="1"/>
</dbReference>
<reference evidence="2 3" key="1">
    <citation type="submission" date="2018-06" db="EMBL/GenBank/DDBJ databases">
        <title>Genomic Encyclopedia of Archaeal and Bacterial Type Strains, Phase II (KMG-II): from individual species to whole genera.</title>
        <authorList>
            <person name="Goeker M."/>
        </authorList>
    </citation>
    <scope>NUCLEOTIDE SEQUENCE [LARGE SCALE GENOMIC DNA]</scope>
    <source>
        <strain evidence="2 3">DSM 24525</strain>
    </source>
</reference>
<sequence>MLSRTADSLYWLGRYSERAGNVARGLQSSLRMASLGGALASPAVEWRALVIAAGGEEGFTAKHKAFTGEAAIHWLTLDTSNPSSIANCIESGRRNARAVRTALTSDMWEAINETWLEFRRLDAGTIQGDRLPGFLDWVKSRTLLFNGAAADTMLRGEAWRFTHLGTMLERADNTARLLDVRHAVFAPGAAEDAASHAQCQAVLRAVASLRAYQHVYRARLRAPLVAELLIMRPELPRSLIACYGRVDRVLRVIEADTGGRRGSANDTAARMHARLRDNGIETILEQGLHAFITETIAANIRLGIEIADTYLHG</sequence>
<protein>
    <submittedName>
        <fullName evidence="2">Putative alpha-E superfamily protein</fullName>
    </submittedName>
</protein>
<accession>A0A2W7IT77</accession>